<accession>A0ABS2C082</accession>
<dbReference type="EMBL" id="JACOPV010000010">
    <property type="protein sequence ID" value="MBM5459130.1"/>
    <property type="molecule type" value="Genomic_DNA"/>
</dbReference>
<keyword evidence="2" id="KW-0808">Transferase</keyword>
<dbReference type="PANTHER" id="PTHR43861:SF1">
    <property type="entry name" value="TRANS-ACONITATE 2-METHYLTRANSFERASE"/>
    <property type="match status" value="1"/>
</dbReference>
<evidence type="ECO:0000313" key="4">
    <source>
        <dbReference type="EMBL" id="MBM5459130.1"/>
    </source>
</evidence>
<dbReference type="Pfam" id="PF13649">
    <property type="entry name" value="Methyltransf_25"/>
    <property type="match status" value="1"/>
</dbReference>
<dbReference type="Gene3D" id="3.40.50.150">
    <property type="entry name" value="Vaccinia Virus protein VP39"/>
    <property type="match status" value="1"/>
</dbReference>
<dbReference type="InterPro" id="IPR041698">
    <property type="entry name" value="Methyltransf_25"/>
</dbReference>
<evidence type="ECO:0000256" key="2">
    <source>
        <dbReference type="ARBA" id="ARBA00022679"/>
    </source>
</evidence>
<name>A0ABS2C082_9PSED</name>
<dbReference type="SUPFAM" id="SSF53335">
    <property type="entry name" value="S-adenosyl-L-methionine-dependent methyltransferases"/>
    <property type="match status" value="1"/>
</dbReference>
<sequence length="201" mass="22798">MNDEISSQANYHLAAQKIPVYAHLRQAVEQCRWAAGSTAIDVGCGAGRDSRYLLEQGFVVHAFDQDANALAHLQDLNAHPRLKVHQSSFDAFDYPQADLITACSSLFFCPPQVFPAVWQKIVHALRPNGVFCGHFMGPQDSWAQLQRNDLSIHEYEQIEQLMRGFEVLDVYEHNQPGQTLLGKRKHWHSWSVLARKTDRCG</sequence>
<proteinExistence type="predicted"/>
<protein>
    <submittedName>
        <fullName evidence="4">Class I SAM-dependent methyltransferase</fullName>
    </submittedName>
</protein>
<reference evidence="4 5" key="1">
    <citation type="submission" date="2020-08" db="EMBL/GenBank/DDBJ databases">
        <title>Description of novel Pseudomonas species.</title>
        <authorList>
            <person name="Duman M."/>
            <person name="Mulet M."/>
            <person name="Altun S."/>
            <person name="Saticioglu I.B."/>
            <person name="Lalucat J."/>
            <person name="Garcia-Valdes E."/>
        </authorList>
    </citation>
    <scope>NUCLEOTIDE SEQUENCE [LARGE SCALE GENOMIC DNA]</scope>
    <source>
        <strain evidence="4 5">P66</strain>
    </source>
</reference>
<comment type="caution">
    <text evidence="4">The sequence shown here is derived from an EMBL/GenBank/DDBJ whole genome shotgun (WGS) entry which is preliminary data.</text>
</comment>
<dbReference type="RefSeq" id="WP_203481234.1">
    <property type="nucleotide sequence ID" value="NZ_JACOPV010000010.1"/>
</dbReference>
<gene>
    <name evidence="4" type="ORF">H8F21_16310</name>
</gene>
<dbReference type="InterPro" id="IPR029063">
    <property type="entry name" value="SAM-dependent_MTases_sf"/>
</dbReference>
<keyword evidence="1 4" id="KW-0489">Methyltransferase</keyword>
<dbReference type="GO" id="GO:0032259">
    <property type="term" value="P:methylation"/>
    <property type="evidence" value="ECO:0007669"/>
    <property type="project" value="UniProtKB-KW"/>
</dbReference>
<keyword evidence="5" id="KW-1185">Reference proteome</keyword>
<feature type="domain" description="Methyltransferase" evidence="3">
    <location>
        <begin position="40"/>
        <end position="129"/>
    </location>
</feature>
<evidence type="ECO:0000256" key="1">
    <source>
        <dbReference type="ARBA" id="ARBA00022603"/>
    </source>
</evidence>
<evidence type="ECO:0000259" key="3">
    <source>
        <dbReference type="Pfam" id="PF13649"/>
    </source>
</evidence>
<organism evidence="4 5">
    <name type="scientific">Pseudomonas arcuscaelestis</name>
    <dbReference type="NCBI Taxonomy" id="2710591"/>
    <lineage>
        <taxon>Bacteria</taxon>
        <taxon>Pseudomonadati</taxon>
        <taxon>Pseudomonadota</taxon>
        <taxon>Gammaproteobacteria</taxon>
        <taxon>Pseudomonadales</taxon>
        <taxon>Pseudomonadaceae</taxon>
        <taxon>Pseudomonas</taxon>
    </lineage>
</organism>
<evidence type="ECO:0000313" key="5">
    <source>
        <dbReference type="Proteomes" id="UP000745663"/>
    </source>
</evidence>
<dbReference type="CDD" id="cd02440">
    <property type="entry name" value="AdoMet_MTases"/>
    <property type="match status" value="1"/>
</dbReference>
<dbReference type="Proteomes" id="UP000745663">
    <property type="component" value="Unassembled WGS sequence"/>
</dbReference>
<dbReference type="PANTHER" id="PTHR43861">
    <property type="entry name" value="TRANS-ACONITATE 2-METHYLTRANSFERASE-RELATED"/>
    <property type="match status" value="1"/>
</dbReference>
<dbReference type="GO" id="GO:0008168">
    <property type="term" value="F:methyltransferase activity"/>
    <property type="evidence" value="ECO:0007669"/>
    <property type="project" value="UniProtKB-KW"/>
</dbReference>